<dbReference type="EMBL" id="JACBAF010002228">
    <property type="protein sequence ID" value="KAF7162485.1"/>
    <property type="molecule type" value="Genomic_DNA"/>
</dbReference>
<dbReference type="EMBL" id="JACBAD010002124">
    <property type="protein sequence ID" value="KAF7114499.1"/>
    <property type="molecule type" value="Genomic_DNA"/>
</dbReference>
<organism evidence="4 6">
    <name type="scientific">Aspergillus hiratsukae</name>
    <dbReference type="NCBI Taxonomy" id="1194566"/>
    <lineage>
        <taxon>Eukaryota</taxon>
        <taxon>Fungi</taxon>
        <taxon>Dikarya</taxon>
        <taxon>Ascomycota</taxon>
        <taxon>Pezizomycotina</taxon>
        <taxon>Eurotiomycetes</taxon>
        <taxon>Eurotiomycetidae</taxon>
        <taxon>Eurotiales</taxon>
        <taxon>Aspergillaceae</taxon>
        <taxon>Aspergillus</taxon>
        <taxon>Aspergillus subgen. Fumigati</taxon>
    </lineage>
</organism>
<feature type="domain" description="HNH nuclease" evidence="1">
    <location>
        <begin position="97"/>
        <end position="173"/>
    </location>
</feature>
<sequence>MLGGLFQNGSVTRANFIDMLNIVLVIGSRQPRIKARTGQTISRTTQPLAHGDYDIYAPDGDSIKLSDEPFVLRLPPYRVRGRESDFDMGVRARDGKCVFTGLVNKLAEVDYWVGFEAAHIFPLEKESYWIEHGFSEFITNADSGNAPIQSIQNGFLLEAGSHQLFDDYAISVNPDASGFYT</sequence>
<comment type="caution">
    <text evidence="4">The sequence shown here is derived from an EMBL/GenBank/DDBJ whole genome shotgun (WGS) entry which is preliminary data.</text>
</comment>
<dbReference type="InterPro" id="IPR057203">
    <property type="entry name" value="DUF7881"/>
</dbReference>
<accession>A0A8H6UTD9</accession>
<dbReference type="OrthoDB" id="2142759at2759"/>
<keyword evidence="5" id="KW-1185">Reference proteome</keyword>
<evidence type="ECO:0000313" key="4">
    <source>
        <dbReference type="EMBL" id="KAF7162485.1"/>
    </source>
</evidence>
<dbReference type="Pfam" id="PF25324">
    <property type="entry name" value="DUF7881"/>
    <property type="match status" value="1"/>
</dbReference>
<dbReference type="Proteomes" id="UP000662466">
    <property type="component" value="Unassembled WGS sequence"/>
</dbReference>
<evidence type="ECO:0000259" key="2">
    <source>
        <dbReference type="Pfam" id="PF25324"/>
    </source>
</evidence>
<proteinExistence type="predicted"/>
<gene>
    <name evidence="3" type="ORF">CNMCM5793_008803</name>
    <name evidence="4" type="ORF">CNMCM6106_009402</name>
</gene>
<name>A0A8H6UTD9_9EURO</name>
<evidence type="ECO:0000313" key="5">
    <source>
        <dbReference type="Proteomes" id="UP000630445"/>
    </source>
</evidence>
<dbReference type="AlphaFoldDB" id="A0A8H6UTD9"/>
<feature type="domain" description="DUF7881" evidence="2">
    <location>
        <begin position="1"/>
        <end position="57"/>
    </location>
</feature>
<protein>
    <recommendedName>
        <fullName evidence="7">HNH nuclease domain-containing protein</fullName>
    </recommendedName>
</protein>
<evidence type="ECO:0000313" key="3">
    <source>
        <dbReference type="EMBL" id="KAF7114499.1"/>
    </source>
</evidence>
<evidence type="ECO:0000313" key="6">
    <source>
        <dbReference type="Proteomes" id="UP000662466"/>
    </source>
</evidence>
<reference evidence="4" key="1">
    <citation type="submission" date="2020-06" db="EMBL/GenBank/DDBJ databases">
        <title>Draft genome sequences of strains closely related to Aspergillus parafelis and Aspergillus hiratsukae.</title>
        <authorList>
            <person name="Dos Santos R.A.C."/>
            <person name="Rivero-Menendez O."/>
            <person name="Steenwyk J.L."/>
            <person name="Mead M.E."/>
            <person name="Goldman G.H."/>
            <person name="Alastruey-Izquierdo A."/>
            <person name="Rokas A."/>
        </authorList>
    </citation>
    <scope>NUCLEOTIDE SEQUENCE</scope>
    <source>
        <strain evidence="3">CNM-CM5793</strain>
        <strain evidence="4">CNM-CM6106</strain>
    </source>
</reference>
<dbReference type="InterPro" id="IPR003615">
    <property type="entry name" value="HNH_nuc"/>
</dbReference>
<dbReference type="Proteomes" id="UP000630445">
    <property type="component" value="Unassembled WGS sequence"/>
</dbReference>
<evidence type="ECO:0008006" key="7">
    <source>
        <dbReference type="Google" id="ProtNLM"/>
    </source>
</evidence>
<dbReference type="Pfam" id="PF13391">
    <property type="entry name" value="HNH_2"/>
    <property type="match status" value="1"/>
</dbReference>
<evidence type="ECO:0000259" key="1">
    <source>
        <dbReference type="Pfam" id="PF13391"/>
    </source>
</evidence>